<dbReference type="OrthoDB" id="9804819at2"/>
<proteinExistence type="inferred from homology"/>
<dbReference type="PANTHER" id="PTHR43335:SF4">
    <property type="entry name" value="ABC TRANSPORTER, ATP-BINDING PROTEIN"/>
    <property type="match status" value="1"/>
</dbReference>
<dbReference type="InterPro" id="IPR003593">
    <property type="entry name" value="AAA+_ATPase"/>
</dbReference>
<dbReference type="EMBL" id="VLXZ01000001">
    <property type="protein sequence ID" value="TSB48591.1"/>
    <property type="molecule type" value="Genomic_DNA"/>
</dbReference>
<dbReference type="InterPro" id="IPR003439">
    <property type="entry name" value="ABC_transporter-like_ATP-bd"/>
</dbReference>
<dbReference type="SMART" id="SM00382">
    <property type="entry name" value="AAA"/>
    <property type="match status" value="1"/>
</dbReference>
<dbReference type="Gene3D" id="3.40.50.300">
    <property type="entry name" value="P-loop containing nucleotide triphosphate hydrolases"/>
    <property type="match status" value="1"/>
</dbReference>
<dbReference type="GO" id="GO:0016887">
    <property type="term" value="F:ATP hydrolysis activity"/>
    <property type="evidence" value="ECO:0007669"/>
    <property type="project" value="InterPro"/>
</dbReference>
<protein>
    <submittedName>
        <fullName evidence="6">ABC transporter ATP-binding protein</fullName>
    </submittedName>
</protein>
<dbReference type="InterPro" id="IPR027417">
    <property type="entry name" value="P-loop_NTPase"/>
</dbReference>
<gene>
    <name evidence="6" type="ORF">FN960_03295</name>
</gene>
<accession>A0A554A4I3</accession>
<dbReference type="GO" id="GO:0005524">
    <property type="term" value="F:ATP binding"/>
    <property type="evidence" value="ECO:0007669"/>
    <property type="project" value="UniProtKB-KW"/>
</dbReference>
<keyword evidence="2" id="KW-0813">Transport</keyword>
<keyword evidence="4 6" id="KW-0067">ATP-binding</keyword>
<dbReference type="SUPFAM" id="SSF52540">
    <property type="entry name" value="P-loop containing nucleoside triphosphate hydrolases"/>
    <property type="match status" value="1"/>
</dbReference>
<dbReference type="Pfam" id="PF00005">
    <property type="entry name" value="ABC_tran"/>
    <property type="match status" value="1"/>
</dbReference>
<evidence type="ECO:0000256" key="3">
    <source>
        <dbReference type="ARBA" id="ARBA00022741"/>
    </source>
</evidence>
<evidence type="ECO:0000313" key="7">
    <source>
        <dbReference type="Proteomes" id="UP000318521"/>
    </source>
</evidence>
<dbReference type="Proteomes" id="UP000318521">
    <property type="component" value="Unassembled WGS sequence"/>
</dbReference>
<feature type="domain" description="ABC transporter" evidence="5">
    <location>
        <begin position="6"/>
        <end position="235"/>
    </location>
</feature>
<reference evidence="6 7" key="1">
    <citation type="submission" date="2019-07" db="EMBL/GenBank/DDBJ databases">
        <authorList>
            <person name="Park Y.J."/>
            <person name="Jeong S.E."/>
            <person name="Jung H.S."/>
        </authorList>
    </citation>
    <scope>NUCLEOTIDE SEQUENCE [LARGE SCALE GENOMIC DNA]</scope>
    <source>
        <strain evidence="7">P16(2019)</strain>
    </source>
</reference>
<name>A0A554A4I3_9BACI</name>
<dbReference type="PANTHER" id="PTHR43335">
    <property type="entry name" value="ABC TRANSPORTER, ATP-BINDING PROTEIN"/>
    <property type="match status" value="1"/>
</dbReference>
<dbReference type="PROSITE" id="PS00211">
    <property type="entry name" value="ABC_TRANSPORTER_1"/>
    <property type="match status" value="1"/>
</dbReference>
<evidence type="ECO:0000256" key="4">
    <source>
        <dbReference type="ARBA" id="ARBA00022840"/>
    </source>
</evidence>
<dbReference type="AlphaFoldDB" id="A0A554A4I3"/>
<evidence type="ECO:0000259" key="5">
    <source>
        <dbReference type="PROSITE" id="PS50893"/>
    </source>
</evidence>
<comment type="similarity">
    <text evidence="1">Belongs to the ABC transporter superfamily.</text>
</comment>
<evidence type="ECO:0000256" key="1">
    <source>
        <dbReference type="ARBA" id="ARBA00005417"/>
    </source>
</evidence>
<evidence type="ECO:0000313" key="6">
    <source>
        <dbReference type="EMBL" id="TSB48591.1"/>
    </source>
</evidence>
<dbReference type="PROSITE" id="PS50893">
    <property type="entry name" value="ABC_TRANSPORTER_2"/>
    <property type="match status" value="1"/>
</dbReference>
<comment type="caution">
    <text evidence="6">The sequence shown here is derived from an EMBL/GenBank/DDBJ whole genome shotgun (WGS) entry which is preliminary data.</text>
</comment>
<organism evidence="6 7">
    <name type="scientific">Alkalicoccobacillus porphyridii</name>
    <dbReference type="NCBI Taxonomy" id="2597270"/>
    <lineage>
        <taxon>Bacteria</taxon>
        <taxon>Bacillati</taxon>
        <taxon>Bacillota</taxon>
        <taxon>Bacilli</taxon>
        <taxon>Bacillales</taxon>
        <taxon>Bacillaceae</taxon>
        <taxon>Alkalicoccobacillus</taxon>
    </lineage>
</organism>
<dbReference type="RefSeq" id="WP_143846935.1">
    <property type="nucleotide sequence ID" value="NZ_VLXZ01000001.1"/>
</dbReference>
<dbReference type="InterPro" id="IPR017871">
    <property type="entry name" value="ABC_transporter-like_CS"/>
</dbReference>
<sequence length="305" mass="34020">MSDSPLIVENVSKTLGRTKIIDNMSFSVEPGKIYGFLGPNGSGKTTTIRMIVSLISLDEGDVKIGGFSIRTDREEALAQIGAIVENPDLYDYLSGRKNLIHFAKMTRDKVDASRIDEIVKMVELDHAIDKKVRTYSLGMKQRLGIALSMLHKPKVLILDEPTNGLDPKGIRELREYLKNLAQKENVAILVSSHLLSEVELMCDRAIVIKKGQVVNEVAINESDRGGEQEVTVVFELSEMERASDFLAQYGNVRIEDHRCIVESITVNQIPIIVAALVQENIEVYHVSSKKSLEDTYHLLTGKDVK</sequence>
<keyword evidence="3" id="KW-0547">Nucleotide-binding</keyword>
<keyword evidence="7" id="KW-1185">Reference proteome</keyword>
<evidence type="ECO:0000256" key="2">
    <source>
        <dbReference type="ARBA" id="ARBA00022448"/>
    </source>
</evidence>